<dbReference type="RefSeq" id="WP_165093951.1">
    <property type="nucleotide sequence ID" value="NZ_JAAKGU010000001.1"/>
</dbReference>
<proteinExistence type="predicted"/>
<reference evidence="1 2" key="1">
    <citation type="submission" date="2020-02" db="EMBL/GenBank/DDBJ databases">
        <authorList>
            <person name="Gao J."/>
            <person name="Sun J."/>
        </authorList>
    </citation>
    <scope>NUCLEOTIDE SEQUENCE [LARGE SCALE GENOMIC DNA]</scope>
    <source>
        <strain evidence="1 2">7124</strain>
    </source>
</reference>
<gene>
    <name evidence="1" type="ORF">G5B47_02485</name>
</gene>
<dbReference type="AlphaFoldDB" id="A0A6M1PDK1"/>
<comment type="caution">
    <text evidence="1">The sequence shown here is derived from an EMBL/GenBank/DDBJ whole genome shotgun (WGS) entry which is preliminary data.</text>
</comment>
<dbReference type="EMBL" id="JAAKGU010000001">
    <property type="protein sequence ID" value="NGM81276.1"/>
    <property type="molecule type" value="Genomic_DNA"/>
</dbReference>
<dbReference type="Proteomes" id="UP000480151">
    <property type="component" value="Unassembled WGS sequence"/>
</dbReference>
<keyword evidence="2" id="KW-1185">Reference proteome</keyword>
<protein>
    <recommendedName>
        <fullName evidence="3">Pectate lyase superfamily protein domain-containing protein</fullName>
    </recommendedName>
</protein>
<sequence length="781" mass="85170">MTNKKVELQLLNEQGQVVEIVSPQTEAVAVKMANGNNVEDEITQLKYNGSGSTTGNLIDIKQYNISASGVITTGNTQAGSNILTVTSTDSFIVGQDIAIENAANVKALNFIKVATKPVSSGIITLTCGTLTAQYNIVTKQQIFDLTFHGTSERTGQFGISLEWNTKYINLYQGETAEVFANRIATDPYFTNLWEGWTISSPAAGVVRFTSVECGSRKYGAQVFGFGDLWGEFAEIQEGTGSIGSVKGTLEWGPNIPGWIKWSNADNTLAYECSIAGPQPEITYDAGTTGVTLVITNMMDGIDELVTKIVDVNSLTNKITMQDVANYTVSNTSVRHDDTRGIQAAIDYCFDHGGGRIALPEGIYRFTRLWMKDHVTIAGTDRSSTILRNHERVWPSIKAIGEGSSNTDPRNEYIDTWGLHSLTIDSAYTGDVSTLPFTRIALEMFLCHTVTVVDVDVRNHFIGVSERCSWYTHFENVKVEGCYNGWQVPYFQVSATPSNHINCTIKDNKGMGMYLNSPDVFNWVGGAIERNAGGGVLIQGGQTRTVTFDTVNLESNGGIPVEIGDDDGNAPTGICFRNCSFKHWDGVKQDVAIKLHRIVGFELTSPKFFNYNVAIDLSTGNSSFVVTNPSFDGCNNYYKFEGGILNSTYYLCLKGDWDGIIGQTSTGWSQLLPTTKTISLAQVADHMAQLTTSTLLTNYSLVTAIPGLSIPANSTIDIDLSFTGAAINDDVRVIIDNMASGLVWNAWIAEVNKVKLRIANITTTSIAIAETHNIRMTVTKFS</sequence>
<dbReference type="InterPro" id="IPR012334">
    <property type="entry name" value="Pectin_lyas_fold"/>
</dbReference>
<dbReference type="SUPFAM" id="SSF51126">
    <property type="entry name" value="Pectin lyase-like"/>
    <property type="match status" value="1"/>
</dbReference>
<evidence type="ECO:0008006" key="3">
    <source>
        <dbReference type="Google" id="ProtNLM"/>
    </source>
</evidence>
<dbReference type="InterPro" id="IPR011050">
    <property type="entry name" value="Pectin_lyase_fold/virulence"/>
</dbReference>
<dbReference type="Gene3D" id="2.160.20.10">
    <property type="entry name" value="Single-stranded right-handed beta-helix, Pectin lyase-like"/>
    <property type="match status" value="1"/>
</dbReference>
<evidence type="ECO:0000313" key="2">
    <source>
        <dbReference type="Proteomes" id="UP000480151"/>
    </source>
</evidence>
<evidence type="ECO:0000313" key="1">
    <source>
        <dbReference type="EMBL" id="NGM81276.1"/>
    </source>
</evidence>
<accession>A0A6M1PDK1</accession>
<organism evidence="1 2">
    <name type="scientific">Paenibacillus apii</name>
    <dbReference type="NCBI Taxonomy" id="1850370"/>
    <lineage>
        <taxon>Bacteria</taxon>
        <taxon>Bacillati</taxon>
        <taxon>Bacillota</taxon>
        <taxon>Bacilli</taxon>
        <taxon>Bacillales</taxon>
        <taxon>Paenibacillaceae</taxon>
        <taxon>Paenibacillus</taxon>
    </lineage>
</organism>
<name>A0A6M1PDK1_9BACL</name>